<sequence>MSEEKNIISHFNHYSSWLNTLEEIDGTLWFKPIADGKWSVSEIVAHIMNWDNHLLTEVIPSVQKEKGMEFPDFDTHNKKASNYAKSGISQSKLLEEAKNTRELLVRELNELPIETLKKPLTANGVTHCPHTGTPYSLIYIVKEFTDHDNHHQGQIIQFLRENSLFIK</sequence>
<comment type="caution">
    <text evidence="1">The sequence shown here is derived from an EMBL/GenBank/DDBJ whole genome shotgun (WGS) entry which is preliminary data.</text>
</comment>
<keyword evidence="2" id="KW-1185">Reference proteome</keyword>
<dbReference type="EMBL" id="JAMBOP010000013">
    <property type="protein sequence ID" value="MCM3736574.1"/>
    <property type="molecule type" value="Genomic_DNA"/>
</dbReference>
<protein>
    <submittedName>
        <fullName evidence="1">DinB family protein</fullName>
    </submittedName>
</protein>
<organism evidence="1 2">
    <name type="scientific">Bacillus cytotoxicus</name>
    <dbReference type="NCBI Taxonomy" id="580165"/>
    <lineage>
        <taxon>Bacteria</taxon>
        <taxon>Bacillati</taxon>
        <taxon>Bacillota</taxon>
        <taxon>Bacilli</taxon>
        <taxon>Bacillales</taxon>
        <taxon>Bacillaceae</taxon>
        <taxon>Bacillus</taxon>
        <taxon>Bacillus cereus group</taxon>
    </lineage>
</organism>
<accession>A0ACC6A6N5</accession>
<evidence type="ECO:0000313" key="1">
    <source>
        <dbReference type="EMBL" id="MCM3736574.1"/>
    </source>
</evidence>
<dbReference type="Proteomes" id="UP001202289">
    <property type="component" value="Unassembled WGS sequence"/>
</dbReference>
<proteinExistence type="predicted"/>
<name>A0ACC6A6N5_9BACI</name>
<gene>
    <name evidence="1" type="ORF">M3215_12255</name>
</gene>
<evidence type="ECO:0000313" key="2">
    <source>
        <dbReference type="Proteomes" id="UP001202289"/>
    </source>
</evidence>
<reference evidence="1" key="1">
    <citation type="submission" date="2022-05" db="EMBL/GenBank/DDBJ databases">
        <title>Comparative Genomics of Spacecraft Associated Microbes.</title>
        <authorList>
            <person name="Tran M.T."/>
            <person name="Wright A."/>
            <person name="Seuylemezian A."/>
            <person name="Eisen J."/>
            <person name="Coil D."/>
        </authorList>
    </citation>
    <scope>NUCLEOTIDE SEQUENCE</scope>
    <source>
        <strain evidence="1">FAIRING 10M-2.2</strain>
    </source>
</reference>